<proteinExistence type="predicted"/>
<dbReference type="EMBL" id="JAUSRV010000008">
    <property type="protein sequence ID" value="MDP9972320.1"/>
    <property type="molecule type" value="Genomic_DNA"/>
</dbReference>
<dbReference type="Proteomes" id="UP001224845">
    <property type="component" value="Unassembled WGS sequence"/>
</dbReference>
<dbReference type="RefSeq" id="WP_230537780.1">
    <property type="nucleotide sequence ID" value="NZ_CAXUQE020000002.1"/>
</dbReference>
<name>A0AAW8EH97_VARPD</name>
<dbReference type="AlphaFoldDB" id="A0AAW8EH97"/>
<comment type="caution">
    <text evidence="1">The sequence shown here is derived from an EMBL/GenBank/DDBJ whole genome shotgun (WGS) entry which is preliminary data.</text>
</comment>
<sequence length="210" mass="23597">MPLDASANQMSDRTFRLNLRLPQLRRKRHGAALVLLGIGACISQVARADTPLHPPSSLFTQFGSAHGTRTLTAGLTWDLPYRWQLGPGELRSYLEASYAYWQIQSTDRAGLSHLSQFALIPVLRYRPADGASPWFFETGVGVTATSSVYRTRQKSFSTSFNFSTHLAVGRSFGAQRQHEIALRFEHFSNAGIKHPNPGENFIQLRYARRF</sequence>
<protein>
    <recommendedName>
        <fullName evidence="3">LPS 3-O-deacylase</fullName>
    </recommendedName>
</protein>
<accession>A0AAW8EH97</accession>
<reference evidence="1" key="1">
    <citation type="submission" date="2023-07" db="EMBL/GenBank/DDBJ databases">
        <title>Sorghum-associated microbial communities from plants grown in Nebraska, USA.</title>
        <authorList>
            <person name="Schachtman D."/>
        </authorList>
    </citation>
    <scope>NUCLEOTIDE SEQUENCE</scope>
    <source>
        <strain evidence="1">DS3315</strain>
    </source>
</reference>
<dbReference type="InterPro" id="IPR018550">
    <property type="entry name" value="Lipid-A_deacylase-rel"/>
</dbReference>
<dbReference type="Gene3D" id="2.40.160.20">
    <property type="match status" value="1"/>
</dbReference>
<dbReference type="Pfam" id="PF09411">
    <property type="entry name" value="PagL"/>
    <property type="match status" value="1"/>
</dbReference>
<evidence type="ECO:0008006" key="3">
    <source>
        <dbReference type="Google" id="ProtNLM"/>
    </source>
</evidence>
<gene>
    <name evidence="1" type="ORF">J2W39_003562</name>
</gene>
<evidence type="ECO:0000313" key="1">
    <source>
        <dbReference type="EMBL" id="MDP9972320.1"/>
    </source>
</evidence>
<evidence type="ECO:0000313" key="2">
    <source>
        <dbReference type="Proteomes" id="UP001224845"/>
    </source>
</evidence>
<organism evidence="1 2">
    <name type="scientific">Variovorax paradoxus</name>
    <dbReference type="NCBI Taxonomy" id="34073"/>
    <lineage>
        <taxon>Bacteria</taxon>
        <taxon>Pseudomonadati</taxon>
        <taxon>Pseudomonadota</taxon>
        <taxon>Betaproteobacteria</taxon>
        <taxon>Burkholderiales</taxon>
        <taxon>Comamonadaceae</taxon>
        <taxon>Variovorax</taxon>
    </lineage>
</organism>